<accession>A0A853I682</accession>
<name>A0A853I682_9GAMM</name>
<dbReference type="EMBL" id="JACCKB010000005">
    <property type="protein sequence ID" value="NYZ65451.1"/>
    <property type="molecule type" value="Genomic_DNA"/>
</dbReference>
<organism evidence="1 2">
    <name type="scientific">Spartinivicinus marinus</name>
    <dbReference type="NCBI Taxonomy" id="2994442"/>
    <lineage>
        <taxon>Bacteria</taxon>
        <taxon>Pseudomonadati</taxon>
        <taxon>Pseudomonadota</taxon>
        <taxon>Gammaproteobacteria</taxon>
        <taxon>Oceanospirillales</taxon>
        <taxon>Zooshikellaceae</taxon>
        <taxon>Spartinivicinus</taxon>
    </lineage>
</organism>
<dbReference type="Proteomes" id="UP000569732">
    <property type="component" value="Unassembled WGS sequence"/>
</dbReference>
<comment type="caution">
    <text evidence="1">The sequence shown here is derived from an EMBL/GenBank/DDBJ whole genome shotgun (WGS) entry which is preliminary data.</text>
</comment>
<dbReference type="AlphaFoldDB" id="A0A853I682"/>
<sequence>MDRESIVYGCIKDLPFGNETEVLKRRYHNLRTIHSLPGGDEWPFLSRDFFAVSGSQPEQGTYITQVIHFGASYCAVECDWEQWIKKFEAILKQMYWNSATVHLETELAGTHTFSWHAEKSYHSPGEELKVRCEWQHDGQLKTKQHA</sequence>
<keyword evidence="2" id="KW-1185">Reference proteome</keyword>
<proteinExistence type="predicted"/>
<protein>
    <submittedName>
        <fullName evidence="1">Uncharacterized protein</fullName>
    </submittedName>
</protein>
<evidence type="ECO:0000313" key="1">
    <source>
        <dbReference type="EMBL" id="NYZ65451.1"/>
    </source>
</evidence>
<reference evidence="1 2" key="1">
    <citation type="submission" date="2020-07" db="EMBL/GenBank/DDBJ databases">
        <title>Endozoicomonas sp. nov., isolated from sediment.</title>
        <authorList>
            <person name="Gu T."/>
        </authorList>
    </citation>
    <scope>NUCLEOTIDE SEQUENCE [LARGE SCALE GENOMIC DNA]</scope>
    <source>
        <strain evidence="1 2">SM1973</strain>
    </source>
</reference>
<gene>
    <name evidence="1" type="ORF">H0A36_05470</name>
</gene>
<dbReference type="RefSeq" id="WP_180567481.1">
    <property type="nucleotide sequence ID" value="NZ_JACCKB010000005.1"/>
</dbReference>
<evidence type="ECO:0000313" key="2">
    <source>
        <dbReference type="Proteomes" id="UP000569732"/>
    </source>
</evidence>